<sequence>MSSKDAIYPLLKSNYDSLDRFLSQTLIGPQLEPLQQKREQLGEKLYAYHTSLIAKHSDQLEQDAYAMEHLFLYARQAQKVIDEAEETIEHAAKVGDAIDKVLTQLAKVI</sequence>
<dbReference type="RefSeq" id="WP_269578278.1">
    <property type="nucleotide sequence ID" value="NZ_CP114588.1"/>
</dbReference>
<gene>
    <name evidence="1" type="ORF">N8M53_07135</name>
</gene>
<proteinExistence type="predicted"/>
<organism evidence="1 2">
    <name type="scientific">Salinivibrio kushneri</name>
    <dbReference type="NCBI Taxonomy" id="1908198"/>
    <lineage>
        <taxon>Bacteria</taxon>
        <taxon>Pseudomonadati</taxon>
        <taxon>Pseudomonadota</taxon>
        <taxon>Gammaproteobacteria</taxon>
        <taxon>Vibrionales</taxon>
        <taxon>Vibrionaceae</taxon>
        <taxon>Salinivibrio</taxon>
    </lineage>
</organism>
<protein>
    <submittedName>
        <fullName evidence="1">Uncharacterized protein</fullName>
    </submittedName>
</protein>
<reference evidence="1" key="1">
    <citation type="submission" date="2022-09" db="EMBL/GenBank/DDBJ databases">
        <authorList>
            <person name="Li Z.-J."/>
        </authorList>
    </citation>
    <scope>NUCLEOTIDE SEQUENCE</scope>
    <source>
        <strain evidence="1">TGB11</strain>
    </source>
</reference>
<dbReference type="Proteomes" id="UP001164748">
    <property type="component" value="Chromosome"/>
</dbReference>
<name>A0AA47KIQ0_9GAMM</name>
<accession>A0AA47KIQ0</accession>
<evidence type="ECO:0000313" key="2">
    <source>
        <dbReference type="Proteomes" id="UP001164748"/>
    </source>
</evidence>
<dbReference type="EMBL" id="CP114588">
    <property type="protein sequence ID" value="WBA07645.1"/>
    <property type="molecule type" value="Genomic_DNA"/>
</dbReference>
<dbReference type="AlphaFoldDB" id="A0AA47KIQ0"/>
<evidence type="ECO:0000313" key="1">
    <source>
        <dbReference type="EMBL" id="WBA07645.1"/>
    </source>
</evidence>